<name>A0A2R8FD55_9VIRU</name>
<dbReference type="InterPro" id="IPR017441">
    <property type="entry name" value="Protein_kinase_ATP_BS"/>
</dbReference>
<dbReference type="InterPro" id="IPR045269">
    <property type="entry name" value="Atg1-like"/>
</dbReference>
<organism evidence="5">
    <name type="scientific">Brazilian cedratvirus IHUMI</name>
    <dbReference type="NCBI Taxonomy" id="2126980"/>
    <lineage>
        <taxon>Viruses</taxon>
        <taxon>Pithoviruses</taxon>
        <taxon>Orthocedratvirinae</taxon>
        <taxon>Alphacedratvirus</taxon>
        <taxon>Alphacedratvirus brasiliense</taxon>
    </lineage>
</organism>
<dbReference type="GO" id="GO:0004674">
    <property type="term" value="F:protein serine/threonine kinase activity"/>
    <property type="evidence" value="ECO:0007669"/>
    <property type="project" value="UniProtKB-KW"/>
</dbReference>
<dbReference type="Pfam" id="PF00069">
    <property type="entry name" value="Pkinase"/>
    <property type="match status" value="1"/>
</dbReference>
<dbReference type="PANTHER" id="PTHR24348:SF68">
    <property type="entry name" value="SERINE_THREONINE-PROTEIN KINASE ATG1C"/>
    <property type="match status" value="1"/>
</dbReference>
<dbReference type="PROSITE" id="PS50011">
    <property type="entry name" value="PROTEIN_KINASE_DOM"/>
    <property type="match status" value="1"/>
</dbReference>
<dbReference type="PROSITE" id="PS00108">
    <property type="entry name" value="PROTEIN_KINASE_ST"/>
    <property type="match status" value="1"/>
</dbReference>
<keyword evidence="1 3" id="KW-0547">Nucleotide-binding</keyword>
<dbReference type="Gene3D" id="1.10.510.10">
    <property type="entry name" value="Transferase(Phosphotransferase) domain 1"/>
    <property type="match status" value="1"/>
</dbReference>
<dbReference type="Proteomes" id="UP000273054">
    <property type="component" value="Segment"/>
</dbReference>
<feature type="binding site" evidence="3">
    <location>
        <position position="26"/>
    </location>
    <ligand>
        <name>ATP</name>
        <dbReference type="ChEBI" id="CHEBI:30616"/>
    </ligand>
</feature>
<evidence type="ECO:0000313" key="6">
    <source>
        <dbReference type="Proteomes" id="UP000273054"/>
    </source>
</evidence>
<dbReference type="SUPFAM" id="SSF47954">
    <property type="entry name" value="Cyclin-like"/>
    <property type="match status" value="1"/>
</dbReference>
<dbReference type="InterPro" id="IPR008271">
    <property type="entry name" value="Ser/Thr_kinase_AS"/>
</dbReference>
<sequence>MIKFLGEGTYGRVWKVNREGRQYALKNFNHRSSYLGVPNLSEMAFCMNFDHPHIIKHHEIICNKDEYSLLMELADTDLYKHVLKTRLDKQTLYAYFFQLCSAVKYLHDANIAHYDIKPNNCLLLNGKVKLCDFGSSRPFSLVEHDTRPTLCPPEIFGLMKPSLISFPFRQETFSSLKADIWSLGETLFFLLVGRHLFTNHEAETCKMQMQFSKDARAYLCKYDLEEEEIDLLLLLLQVDVNKRANSVDSILQHKLFSSFTLPTCQALNLPLVSPDTRIVTWLSGMKFSHLHVKATACLYSLLSKEKGQHLTAVTCLFLCSKIYSTPLNREELVELVSTGCTIEEVYKLEKELFLSLQARCIFNITD</sequence>
<evidence type="ECO:0000256" key="2">
    <source>
        <dbReference type="ARBA" id="ARBA00022840"/>
    </source>
</evidence>
<keyword evidence="2 3" id="KW-0067">ATP-binding</keyword>
<dbReference type="GO" id="GO:0005524">
    <property type="term" value="F:ATP binding"/>
    <property type="evidence" value="ECO:0007669"/>
    <property type="project" value="UniProtKB-UniRule"/>
</dbReference>
<keyword evidence="5" id="KW-0418">Kinase</keyword>
<dbReference type="InterPro" id="IPR011009">
    <property type="entry name" value="Kinase-like_dom_sf"/>
</dbReference>
<gene>
    <name evidence="5" type="ORF">BRZCDTV_76</name>
</gene>
<dbReference type="InterPro" id="IPR036915">
    <property type="entry name" value="Cyclin-like_sf"/>
</dbReference>
<keyword evidence="6" id="KW-1185">Reference proteome</keyword>
<evidence type="ECO:0000313" key="5">
    <source>
        <dbReference type="EMBL" id="SPN78944.1"/>
    </source>
</evidence>
<evidence type="ECO:0000256" key="1">
    <source>
        <dbReference type="ARBA" id="ARBA00022741"/>
    </source>
</evidence>
<proteinExistence type="predicted"/>
<dbReference type="SMART" id="SM00220">
    <property type="entry name" value="S_TKc"/>
    <property type="match status" value="1"/>
</dbReference>
<dbReference type="PANTHER" id="PTHR24348">
    <property type="entry name" value="SERINE/THREONINE-PROTEIN KINASE UNC-51-RELATED"/>
    <property type="match status" value="1"/>
</dbReference>
<evidence type="ECO:0000256" key="3">
    <source>
        <dbReference type="PROSITE-ProRule" id="PRU10141"/>
    </source>
</evidence>
<dbReference type="PROSITE" id="PS00107">
    <property type="entry name" value="PROTEIN_KINASE_ATP"/>
    <property type="match status" value="1"/>
</dbReference>
<keyword evidence="5" id="KW-0723">Serine/threonine-protein kinase</keyword>
<evidence type="ECO:0000259" key="4">
    <source>
        <dbReference type="PROSITE" id="PS50011"/>
    </source>
</evidence>
<accession>A0A2R8FD55</accession>
<dbReference type="InterPro" id="IPR000719">
    <property type="entry name" value="Prot_kinase_dom"/>
</dbReference>
<feature type="domain" description="Protein kinase" evidence="4">
    <location>
        <begin position="1"/>
        <end position="256"/>
    </location>
</feature>
<protein>
    <submittedName>
        <fullName evidence="5">Serine/Threonine protein kinase</fullName>
    </submittedName>
</protein>
<dbReference type="SUPFAM" id="SSF56112">
    <property type="entry name" value="Protein kinase-like (PK-like)"/>
    <property type="match status" value="1"/>
</dbReference>
<dbReference type="EMBL" id="LT994651">
    <property type="protein sequence ID" value="SPN78944.1"/>
    <property type="molecule type" value="Genomic_DNA"/>
</dbReference>
<keyword evidence="5" id="KW-0808">Transferase</keyword>
<reference evidence="5" key="1">
    <citation type="submission" date="2018-03" db="EMBL/GenBank/DDBJ databases">
        <authorList>
            <consortium name="Urmite Genomes"/>
        </authorList>
    </citation>
    <scope>NUCLEOTIDE SEQUENCE [LARGE SCALE GENOMIC DNA]</scope>
    <source>
        <strain evidence="5">IHUMI-27.7</strain>
    </source>
</reference>